<evidence type="ECO:0000256" key="1">
    <source>
        <dbReference type="ARBA" id="ARBA00022734"/>
    </source>
</evidence>
<dbReference type="Gene3D" id="3.10.100.10">
    <property type="entry name" value="Mannose-Binding Protein A, subunit A"/>
    <property type="match status" value="1"/>
</dbReference>
<dbReference type="Proteomes" id="UP001732720">
    <property type="component" value="Chromosome 12"/>
</dbReference>
<dbReference type="Gene3D" id="1.20.5.170">
    <property type="match status" value="1"/>
</dbReference>
<sequence>MKATERETPDAHFTVDKQNISLWPREPPPKTGSSLVLKKPLTVRVAVICLLLVLVTSIVLQAIFYPWLMGTISDVKTNTQVLEGRVDNISTFGSEIQKNNQGIETAGIQIQILKTSVEKANVQIQNLTRSWEGVDHLNAQIPELKRDFDKASALNAKVRGLQSSLENISNLLKGQSKSLRK</sequence>
<dbReference type="InterPro" id="IPR016187">
    <property type="entry name" value="CTDL_fold"/>
</dbReference>
<dbReference type="CTD" id="50489"/>
<evidence type="ECO:0000313" key="3">
    <source>
        <dbReference type="Proteomes" id="UP001732720"/>
    </source>
</evidence>
<keyword evidence="3" id="KW-1185">Reference proteome</keyword>
<dbReference type="RefSeq" id="XP_020036475.2">
    <property type="nucleotide sequence ID" value="XM_020180886.2"/>
</dbReference>
<reference evidence="4" key="1">
    <citation type="submission" date="2025-08" db="UniProtKB">
        <authorList>
            <consortium name="RefSeq"/>
        </authorList>
    </citation>
    <scope>IDENTIFICATION</scope>
</reference>
<dbReference type="KEGG" id="ccan:109697343"/>
<name>A0A8B7W239_CASCN</name>
<keyword evidence="1" id="KW-0430">Lectin</keyword>
<dbReference type="InterPro" id="IPR033989">
    <property type="entry name" value="CD209-like_CTLD"/>
</dbReference>
<dbReference type="SUPFAM" id="SSF56436">
    <property type="entry name" value="C-type lectin-like"/>
    <property type="match status" value="1"/>
</dbReference>
<dbReference type="PROSITE" id="PS50041">
    <property type="entry name" value="C_TYPE_LECTIN_2"/>
    <property type="match status" value="1"/>
</dbReference>
<dbReference type="InterPro" id="IPR018378">
    <property type="entry name" value="C-type_lectin_CS"/>
</dbReference>
<dbReference type="OrthoDB" id="2142683at2759"/>
<proteinExistence type="predicted"/>
<evidence type="ECO:0000313" key="4">
    <source>
        <dbReference type="RefSeq" id="XP_020036475.2"/>
    </source>
</evidence>
<dbReference type="InterPro" id="IPR050111">
    <property type="entry name" value="C-type_lectin/snaclec_domain"/>
</dbReference>
<organism evidence="4">
    <name type="scientific">Castor canadensis</name>
    <name type="common">American beaver</name>
    <dbReference type="NCBI Taxonomy" id="51338"/>
    <lineage>
        <taxon>Eukaryota</taxon>
        <taxon>Metazoa</taxon>
        <taxon>Chordata</taxon>
        <taxon>Craniata</taxon>
        <taxon>Vertebrata</taxon>
        <taxon>Euteleostomi</taxon>
        <taxon>Mammalia</taxon>
        <taxon>Eutheria</taxon>
        <taxon>Euarchontoglires</taxon>
        <taxon>Glires</taxon>
        <taxon>Rodentia</taxon>
        <taxon>Castorimorpha</taxon>
        <taxon>Castoridae</taxon>
        <taxon>Castor</taxon>
    </lineage>
</organism>
<evidence type="ECO:0000256" key="2">
    <source>
        <dbReference type="ARBA" id="ARBA00023157"/>
    </source>
</evidence>
<dbReference type="PROSITE" id="PS00615">
    <property type="entry name" value="C_TYPE_LECTIN_1"/>
    <property type="match status" value="1"/>
</dbReference>
<protein>
    <submittedName>
        <fullName evidence="4">C-type lectin domain family 4 member K</fullName>
    </submittedName>
</protein>
<dbReference type="PANTHER" id="PTHR22803">
    <property type="entry name" value="MANNOSE, PHOSPHOLIPASE, LECTIN RECEPTOR RELATED"/>
    <property type="match status" value="1"/>
</dbReference>
<dbReference type="SMART" id="SM00034">
    <property type="entry name" value="CLECT"/>
    <property type="match status" value="1"/>
</dbReference>
<dbReference type="InterPro" id="IPR016186">
    <property type="entry name" value="C-type_lectin-like/link_sf"/>
</dbReference>
<gene>
    <name evidence="4" type="primary">Cd207</name>
</gene>
<keyword evidence="2" id="KW-1015">Disulfide bond</keyword>
<dbReference type="InterPro" id="IPR001304">
    <property type="entry name" value="C-type_lectin-like"/>
</dbReference>
<dbReference type="GO" id="GO:0030246">
    <property type="term" value="F:carbohydrate binding"/>
    <property type="evidence" value="ECO:0007669"/>
    <property type="project" value="UniProtKB-KW"/>
</dbReference>
<dbReference type="GeneID" id="109697343"/>
<dbReference type="Pfam" id="PF00059">
    <property type="entry name" value="Lectin_C"/>
    <property type="match status" value="1"/>
</dbReference>
<accession>A0A8B7W239</accession>
<dbReference type="CDD" id="cd03590">
    <property type="entry name" value="CLECT_DC-SIGN_like"/>
    <property type="match status" value="1"/>
</dbReference>